<name>A0A432VUX8_9GAMM</name>
<dbReference type="OrthoDB" id="9785995at2"/>
<comment type="similarity">
    <text evidence="1 6">Belongs to the methyltransferase superfamily. PrmA family.</text>
</comment>
<dbReference type="PIRSF" id="PIRSF000401">
    <property type="entry name" value="RPL11_MTase"/>
    <property type="match status" value="1"/>
</dbReference>
<dbReference type="EMBL" id="PIPI01000003">
    <property type="protein sequence ID" value="RUO20319.1"/>
    <property type="molecule type" value="Genomic_DNA"/>
</dbReference>
<keyword evidence="7" id="KW-0689">Ribosomal protein</keyword>
<dbReference type="InterPro" id="IPR029063">
    <property type="entry name" value="SAM-dependent_MTases_sf"/>
</dbReference>
<dbReference type="CDD" id="cd02440">
    <property type="entry name" value="AdoMet_MTases"/>
    <property type="match status" value="1"/>
</dbReference>
<organism evidence="7 8">
    <name type="scientific">Aliidiomarina haloalkalitolerans</name>
    <dbReference type="NCBI Taxonomy" id="859059"/>
    <lineage>
        <taxon>Bacteria</taxon>
        <taxon>Pseudomonadati</taxon>
        <taxon>Pseudomonadota</taxon>
        <taxon>Gammaproteobacteria</taxon>
        <taxon>Alteromonadales</taxon>
        <taxon>Idiomarinaceae</taxon>
        <taxon>Aliidiomarina</taxon>
    </lineage>
</organism>
<dbReference type="RefSeq" id="WP_126792449.1">
    <property type="nucleotide sequence ID" value="NZ_PIPI01000003.1"/>
</dbReference>
<reference evidence="7 8" key="1">
    <citation type="journal article" date="2011" name="Front. Microbiol.">
        <title>Genomic signatures of strain selection and enhancement in Bacillus atrophaeus var. globigii, a historical biowarfare simulant.</title>
        <authorList>
            <person name="Gibbons H.S."/>
            <person name="Broomall S.M."/>
            <person name="McNew L.A."/>
            <person name="Daligault H."/>
            <person name="Chapman C."/>
            <person name="Bruce D."/>
            <person name="Karavis M."/>
            <person name="Krepps M."/>
            <person name="McGregor P.A."/>
            <person name="Hong C."/>
            <person name="Park K.H."/>
            <person name="Akmal A."/>
            <person name="Feldman A."/>
            <person name="Lin J.S."/>
            <person name="Chang W.E."/>
            <person name="Higgs B.W."/>
            <person name="Demirev P."/>
            <person name="Lindquist J."/>
            <person name="Liem A."/>
            <person name="Fochler E."/>
            <person name="Read T.D."/>
            <person name="Tapia R."/>
            <person name="Johnson S."/>
            <person name="Bishop-Lilly K.A."/>
            <person name="Detter C."/>
            <person name="Han C."/>
            <person name="Sozhamannan S."/>
            <person name="Rosenzweig C.N."/>
            <person name="Skowronski E.W."/>
        </authorList>
    </citation>
    <scope>NUCLEOTIDE SEQUENCE [LARGE SCALE GENOMIC DNA]</scope>
    <source>
        <strain evidence="7 8">AK5</strain>
    </source>
</reference>
<dbReference type="NCBIfam" id="TIGR00406">
    <property type="entry name" value="prmA"/>
    <property type="match status" value="1"/>
</dbReference>
<sequence length="296" mass="32784">MAWLQLTLTTKQDYGRQLGDILMANGAQAVTYRDAKDAPIFEPAPGEVPLWEQTLVTGLFPAETNMTPVITNLKKVSFLQKPLQYKTDQLEDKDWEREWMDNFKPIDFGNGLWVVPSWHQPPVADAANILLDPGMAFGTGTHPTTAMCLRWLAEQDLQGKTVVDFGCGSGVLGIAALKLGAAKCIGTDIDQQALLSTRENAELNGVADRFDVYLPEQTPAVQADIVIANILAGPLQELAPVMLQYLKPEGFIGMSGILRRQAEDVQEAYRPVVEFAPVRYEDEWTFLHGQRVRAEA</sequence>
<feature type="binding site" evidence="6">
    <location>
        <position position="188"/>
    </location>
    <ligand>
        <name>S-adenosyl-L-methionine</name>
        <dbReference type="ChEBI" id="CHEBI:59789"/>
    </ligand>
</feature>
<dbReference type="EC" id="2.1.1.-" evidence="6"/>
<dbReference type="GO" id="GO:0005829">
    <property type="term" value="C:cytosol"/>
    <property type="evidence" value="ECO:0007669"/>
    <property type="project" value="TreeGrafter"/>
</dbReference>
<dbReference type="InterPro" id="IPR050078">
    <property type="entry name" value="Ribosomal_L11_MeTrfase_PrmA"/>
</dbReference>
<dbReference type="GO" id="GO:0032259">
    <property type="term" value="P:methylation"/>
    <property type="evidence" value="ECO:0007669"/>
    <property type="project" value="UniProtKB-KW"/>
</dbReference>
<keyword evidence="7" id="KW-0687">Ribonucleoprotein</keyword>
<keyword evidence="2 6" id="KW-0963">Cytoplasm</keyword>
<dbReference type="PANTHER" id="PTHR43648:SF1">
    <property type="entry name" value="ELECTRON TRANSFER FLAVOPROTEIN BETA SUBUNIT LYSINE METHYLTRANSFERASE"/>
    <property type="match status" value="1"/>
</dbReference>
<keyword evidence="8" id="KW-1185">Reference proteome</keyword>
<protein>
    <recommendedName>
        <fullName evidence="6">Ribosomal protein L11 methyltransferase</fullName>
        <shortName evidence="6">L11 Mtase</shortName>
        <ecNumber evidence="6">2.1.1.-</ecNumber>
    </recommendedName>
</protein>
<evidence type="ECO:0000313" key="7">
    <source>
        <dbReference type="EMBL" id="RUO20319.1"/>
    </source>
</evidence>
<accession>A0A432VUX8</accession>
<proteinExistence type="inferred from homology"/>
<feature type="binding site" evidence="6">
    <location>
        <position position="166"/>
    </location>
    <ligand>
        <name>S-adenosyl-L-methionine</name>
        <dbReference type="ChEBI" id="CHEBI:59789"/>
    </ligand>
</feature>
<comment type="function">
    <text evidence="6">Methylates ribosomal protein L11.</text>
</comment>
<evidence type="ECO:0000256" key="4">
    <source>
        <dbReference type="ARBA" id="ARBA00022679"/>
    </source>
</evidence>
<evidence type="ECO:0000256" key="6">
    <source>
        <dbReference type="HAMAP-Rule" id="MF_00735"/>
    </source>
</evidence>
<dbReference type="GO" id="GO:0016279">
    <property type="term" value="F:protein-lysine N-methyltransferase activity"/>
    <property type="evidence" value="ECO:0007669"/>
    <property type="project" value="TreeGrafter"/>
</dbReference>
<evidence type="ECO:0000256" key="1">
    <source>
        <dbReference type="ARBA" id="ARBA00009741"/>
    </source>
</evidence>
<dbReference type="GO" id="GO:0005840">
    <property type="term" value="C:ribosome"/>
    <property type="evidence" value="ECO:0007669"/>
    <property type="project" value="UniProtKB-KW"/>
</dbReference>
<feature type="binding site" evidence="6">
    <location>
        <position position="145"/>
    </location>
    <ligand>
        <name>S-adenosyl-L-methionine</name>
        <dbReference type="ChEBI" id="CHEBI:59789"/>
    </ligand>
</feature>
<keyword evidence="4 6" id="KW-0808">Transferase</keyword>
<gene>
    <name evidence="6" type="primary">prmA</name>
    <name evidence="7" type="ORF">CWE06_06775</name>
</gene>
<evidence type="ECO:0000256" key="5">
    <source>
        <dbReference type="ARBA" id="ARBA00022691"/>
    </source>
</evidence>
<comment type="caution">
    <text evidence="7">The sequence shown here is derived from an EMBL/GenBank/DDBJ whole genome shotgun (WGS) entry which is preliminary data.</text>
</comment>
<dbReference type="PANTHER" id="PTHR43648">
    <property type="entry name" value="ELECTRON TRANSFER FLAVOPROTEIN BETA SUBUNIT LYSINE METHYLTRANSFERASE"/>
    <property type="match status" value="1"/>
</dbReference>
<dbReference type="HAMAP" id="MF_00735">
    <property type="entry name" value="Methyltr_PrmA"/>
    <property type="match status" value="1"/>
</dbReference>
<evidence type="ECO:0000256" key="3">
    <source>
        <dbReference type="ARBA" id="ARBA00022603"/>
    </source>
</evidence>
<keyword evidence="3 6" id="KW-0489">Methyltransferase</keyword>
<evidence type="ECO:0000313" key="8">
    <source>
        <dbReference type="Proteomes" id="UP000288212"/>
    </source>
</evidence>
<dbReference type="AlphaFoldDB" id="A0A432VUX8"/>
<dbReference type="Gene3D" id="3.40.50.150">
    <property type="entry name" value="Vaccinia Virus protein VP39"/>
    <property type="match status" value="1"/>
</dbReference>
<dbReference type="SUPFAM" id="SSF53335">
    <property type="entry name" value="S-adenosyl-L-methionine-dependent methyltransferases"/>
    <property type="match status" value="1"/>
</dbReference>
<comment type="subcellular location">
    <subcellularLocation>
        <location evidence="6">Cytoplasm</location>
    </subcellularLocation>
</comment>
<dbReference type="InterPro" id="IPR004498">
    <property type="entry name" value="Ribosomal_PrmA_MeTrfase"/>
</dbReference>
<feature type="binding site" evidence="6">
    <location>
        <position position="229"/>
    </location>
    <ligand>
        <name>S-adenosyl-L-methionine</name>
        <dbReference type="ChEBI" id="CHEBI:59789"/>
    </ligand>
</feature>
<dbReference type="Pfam" id="PF06325">
    <property type="entry name" value="PrmA"/>
    <property type="match status" value="1"/>
</dbReference>
<dbReference type="Proteomes" id="UP000288212">
    <property type="component" value="Unassembled WGS sequence"/>
</dbReference>
<keyword evidence="5 6" id="KW-0949">S-adenosyl-L-methionine</keyword>
<comment type="catalytic activity">
    <reaction evidence="6">
        <text>L-lysyl-[protein] + 3 S-adenosyl-L-methionine = N(6),N(6),N(6)-trimethyl-L-lysyl-[protein] + 3 S-adenosyl-L-homocysteine + 3 H(+)</text>
        <dbReference type="Rhea" id="RHEA:54192"/>
        <dbReference type="Rhea" id="RHEA-COMP:9752"/>
        <dbReference type="Rhea" id="RHEA-COMP:13826"/>
        <dbReference type="ChEBI" id="CHEBI:15378"/>
        <dbReference type="ChEBI" id="CHEBI:29969"/>
        <dbReference type="ChEBI" id="CHEBI:57856"/>
        <dbReference type="ChEBI" id="CHEBI:59789"/>
        <dbReference type="ChEBI" id="CHEBI:61961"/>
    </reaction>
</comment>
<evidence type="ECO:0000256" key="2">
    <source>
        <dbReference type="ARBA" id="ARBA00022490"/>
    </source>
</evidence>